<sequence length="46" mass="5298">MIEIKEWNRPSRLTEAHGSIMGLSFASGLPTLKIETDQCPLRWDRL</sequence>
<dbReference type="AlphaFoldDB" id="B9JNC4"/>
<organism evidence="1 2">
    <name type="scientific">Rhizobium rhizogenes (strain K84 / ATCC BAA-868)</name>
    <name type="common">Agrobacterium radiobacter</name>
    <dbReference type="NCBI Taxonomy" id="311403"/>
    <lineage>
        <taxon>Bacteria</taxon>
        <taxon>Pseudomonadati</taxon>
        <taxon>Pseudomonadota</taxon>
        <taxon>Alphaproteobacteria</taxon>
        <taxon>Hyphomicrobiales</taxon>
        <taxon>Rhizobiaceae</taxon>
        <taxon>Rhizobium/Agrobacterium group</taxon>
        <taxon>Rhizobium</taxon>
    </lineage>
</organism>
<accession>B9JNC4</accession>
<dbReference type="Proteomes" id="UP000001600">
    <property type="component" value="Chromosome 2"/>
</dbReference>
<evidence type="ECO:0000313" key="1">
    <source>
        <dbReference type="EMBL" id="ACM29055.1"/>
    </source>
</evidence>
<dbReference type="HOGENOM" id="CLU_3179307_0_0_5"/>
<dbReference type="KEGG" id="ara:Arad_7591"/>
<protein>
    <submittedName>
        <fullName evidence="1">Uncharacterized protein</fullName>
    </submittedName>
</protein>
<gene>
    <name evidence="1" type="ordered locus">Arad_7591</name>
</gene>
<name>B9JNC4_RHIR8</name>
<reference evidence="1 2" key="1">
    <citation type="journal article" date="2009" name="J. Bacteriol.">
        <title>Genome sequences of three Agrobacterium biovars help elucidate the evolution of multichromosome genomes in bacteria.</title>
        <authorList>
            <person name="Slater S.C."/>
            <person name="Goldman B.S."/>
            <person name="Goodner B."/>
            <person name="Setubal J.C."/>
            <person name="Farrand S.K."/>
            <person name="Nester E.W."/>
            <person name="Burr T.J."/>
            <person name="Banta L."/>
            <person name="Dickerman A.W."/>
            <person name="Paulsen I."/>
            <person name="Otten L."/>
            <person name="Suen G."/>
            <person name="Welch R."/>
            <person name="Almeida N.F."/>
            <person name="Arnold F."/>
            <person name="Burton O.T."/>
            <person name="Du Z."/>
            <person name="Ewing A."/>
            <person name="Godsy E."/>
            <person name="Heisel S."/>
            <person name="Houmiel K.L."/>
            <person name="Jhaveri J."/>
            <person name="Lu J."/>
            <person name="Miller N.M."/>
            <person name="Norton S."/>
            <person name="Chen Q."/>
            <person name="Phoolcharoen W."/>
            <person name="Ohlin V."/>
            <person name="Ondrusek D."/>
            <person name="Pride N."/>
            <person name="Stricklin S.L."/>
            <person name="Sun J."/>
            <person name="Wheeler C."/>
            <person name="Wilson L."/>
            <person name="Zhu H."/>
            <person name="Wood D.W."/>
        </authorList>
    </citation>
    <scope>NUCLEOTIDE SEQUENCE [LARGE SCALE GENOMIC DNA]</scope>
    <source>
        <strain evidence="2">K84 / ATCC BAA-868</strain>
    </source>
</reference>
<evidence type="ECO:0000313" key="2">
    <source>
        <dbReference type="Proteomes" id="UP000001600"/>
    </source>
</evidence>
<dbReference type="EMBL" id="CP000629">
    <property type="protein sequence ID" value="ACM29055.1"/>
    <property type="molecule type" value="Genomic_DNA"/>
</dbReference>
<proteinExistence type="predicted"/>